<dbReference type="EMBL" id="BAEP01000055">
    <property type="protein sequence ID" value="GAC25124.1"/>
    <property type="molecule type" value="Genomic_DNA"/>
</dbReference>
<dbReference type="Pfam" id="PF11185">
    <property type="entry name" value="DUF2971"/>
    <property type="match status" value="1"/>
</dbReference>
<dbReference type="OrthoDB" id="4119964at2"/>
<evidence type="ECO:0008006" key="3">
    <source>
        <dbReference type="Google" id="ProtNLM"/>
    </source>
</evidence>
<comment type="caution">
    <text evidence="1">The sequence shown here is derived from an EMBL/GenBank/DDBJ whole genome shotgun (WGS) entry which is preliminary data.</text>
</comment>
<organism evidence="1 2">
    <name type="scientific">Paraglaciecola mesophila KMM 241</name>
    <dbReference type="NCBI Taxonomy" id="1128912"/>
    <lineage>
        <taxon>Bacteria</taxon>
        <taxon>Pseudomonadati</taxon>
        <taxon>Pseudomonadota</taxon>
        <taxon>Gammaproteobacteria</taxon>
        <taxon>Alteromonadales</taxon>
        <taxon>Alteromonadaceae</taxon>
        <taxon>Paraglaciecola</taxon>
    </lineage>
</organism>
<name>K6XWX3_9ALTE</name>
<reference evidence="1 2" key="1">
    <citation type="journal article" date="2017" name="Antonie Van Leeuwenhoek">
        <title>Rhizobium rhizosphaerae sp. nov., a novel species isolated from rice rhizosphere.</title>
        <authorList>
            <person name="Zhao J.J."/>
            <person name="Zhang J."/>
            <person name="Zhang R.J."/>
            <person name="Zhang C.W."/>
            <person name="Yin H.Q."/>
            <person name="Zhang X.X."/>
        </authorList>
    </citation>
    <scope>NUCLEOTIDE SEQUENCE [LARGE SCALE GENOMIC DNA]</scope>
    <source>
        <strain evidence="1 2">KMM 241</strain>
    </source>
</reference>
<protein>
    <recommendedName>
        <fullName evidence="3">DUF2971 domain-containing protein</fullName>
    </recommendedName>
</protein>
<proteinExistence type="predicted"/>
<accession>K6XWX3</accession>
<gene>
    <name evidence="1" type="ORF">GMES_2834</name>
</gene>
<evidence type="ECO:0000313" key="2">
    <source>
        <dbReference type="Proteomes" id="UP000006263"/>
    </source>
</evidence>
<dbReference type="Proteomes" id="UP000006263">
    <property type="component" value="Unassembled WGS sequence"/>
</dbReference>
<dbReference type="AlphaFoldDB" id="K6XWX3"/>
<sequence>MGKIYKYFSHDVINLVFSREEYCGVKCSLPCDYNDPFELFLGMDLNTPSEQLAFYKDIVGGIPQNPTTCFSKSPVVSPMWAHYANNHSGFVLEFDLDGLIKHFEGNPIWDVSYRKAPHENLKNILQRAAVLLKPRYSYDLQQFVFTESYFSKYDEWSYERECRFVDMKKITENVAGNSILFIPTEFVTSIIVGTNFPQESIESSLSLADENGFDWYQLFKGKSYPKPYMNNECNDTFIFENNRIVATNQTCQSCSEPLINDTPLCPWCSITEAHEEVAAQSNPFRIIDSIGGLDDYMKAMGKIGR</sequence>
<dbReference type="RefSeq" id="WP_006993275.1">
    <property type="nucleotide sequence ID" value="NZ_BAEP01000055.1"/>
</dbReference>
<dbReference type="InterPro" id="IPR021352">
    <property type="entry name" value="DUF2971"/>
</dbReference>
<evidence type="ECO:0000313" key="1">
    <source>
        <dbReference type="EMBL" id="GAC25124.1"/>
    </source>
</evidence>
<dbReference type="eggNOG" id="ENOG5030K8S">
    <property type="taxonomic scope" value="Bacteria"/>
</dbReference>